<comment type="similarity">
    <text evidence="1">Belongs to the beclin family.</text>
</comment>
<dbReference type="RefSeq" id="XP_025363500.1">
    <property type="nucleotide sequence ID" value="XM_025503391.1"/>
</dbReference>
<dbReference type="STRING" id="1569628.A0A316UVR7"/>
<accession>A0A316UVR7</accession>
<keyword evidence="7" id="KW-1185">Reference proteome</keyword>
<dbReference type="GO" id="GO:0030674">
    <property type="term" value="F:protein-macromolecule adaptor activity"/>
    <property type="evidence" value="ECO:0007669"/>
    <property type="project" value="TreeGrafter"/>
</dbReference>
<dbReference type="PANTHER" id="PTHR12768">
    <property type="entry name" value="BECLIN 1"/>
    <property type="match status" value="1"/>
</dbReference>
<evidence type="ECO:0000313" key="7">
    <source>
        <dbReference type="Proteomes" id="UP000245884"/>
    </source>
</evidence>
<protein>
    <submittedName>
        <fullName evidence="6">APG6-domain-containing protein</fullName>
    </submittedName>
</protein>
<dbReference type="GO" id="GO:0000423">
    <property type="term" value="P:mitophagy"/>
    <property type="evidence" value="ECO:0007669"/>
    <property type="project" value="TreeGrafter"/>
</dbReference>
<feature type="compositionally biased region" description="Polar residues" evidence="3">
    <location>
        <begin position="66"/>
        <end position="84"/>
    </location>
</feature>
<dbReference type="GO" id="GO:0034271">
    <property type="term" value="C:phosphatidylinositol 3-kinase complex, class III, type I"/>
    <property type="evidence" value="ECO:0007669"/>
    <property type="project" value="TreeGrafter"/>
</dbReference>
<evidence type="ECO:0000313" key="6">
    <source>
        <dbReference type="EMBL" id="PWN28888.1"/>
    </source>
</evidence>
<keyword evidence="2" id="KW-0175">Coiled coil</keyword>
<feature type="coiled-coil region" evidence="2">
    <location>
        <begin position="198"/>
        <end position="249"/>
    </location>
</feature>
<dbReference type="InterPro" id="IPR007243">
    <property type="entry name" value="Atg6/Beclin"/>
</dbReference>
<dbReference type="GO" id="GO:0006995">
    <property type="term" value="P:cellular response to nitrogen starvation"/>
    <property type="evidence" value="ECO:0007669"/>
    <property type="project" value="TreeGrafter"/>
</dbReference>
<organism evidence="6 7">
    <name type="scientific">Jaminaea rosea</name>
    <dbReference type="NCBI Taxonomy" id="1569628"/>
    <lineage>
        <taxon>Eukaryota</taxon>
        <taxon>Fungi</taxon>
        <taxon>Dikarya</taxon>
        <taxon>Basidiomycota</taxon>
        <taxon>Ustilaginomycotina</taxon>
        <taxon>Exobasidiomycetes</taxon>
        <taxon>Microstromatales</taxon>
        <taxon>Microstromatales incertae sedis</taxon>
        <taxon>Jaminaea</taxon>
    </lineage>
</organism>
<evidence type="ECO:0000259" key="4">
    <source>
        <dbReference type="Pfam" id="PF04111"/>
    </source>
</evidence>
<dbReference type="GO" id="GO:0000407">
    <property type="term" value="C:phagophore assembly site"/>
    <property type="evidence" value="ECO:0007669"/>
    <property type="project" value="TreeGrafter"/>
</dbReference>
<dbReference type="InterPro" id="IPR038274">
    <property type="entry name" value="Atg6/Beclin_C_sf"/>
</dbReference>
<dbReference type="GO" id="GO:0034272">
    <property type="term" value="C:phosphatidylinositol 3-kinase complex, class III, type II"/>
    <property type="evidence" value="ECO:0007669"/>
    <property type="project" value="TreeGrafter"/>
</dbReference>
<dbReference type="GO" id="GO:0043548">
    <property type="term" value="F:phosphatidylinositol 3-kinase binding"/>
    <property type="evidence" value="ECO:0007669"/>
    <property type="project" value="TreeGrafter"/>
</dbReference>
<feature type="domain" description="Atg6/beclin coiled-coil" evidence="5">
    <location>
        <begin position="152"/>
        <end position="272"/>
    </location>
</feature>
<dbReference type="OrthoDB" id="20368at2759"/>
<feature type="domain" description="Atg6 BARA" evidence="4">
    <location>
        <begin position="285"/>
        <end position="503"/>
    </location>
</feature>
<dbReference type="GO" id="GO:0045324">
    <property type="term" value="P:late endosome to vacuole transport"/>
    <property type="evidence" value="ECO:0007669"/>
    <property type="project" value="TreeGrafter"/>
</dbReference>
<dbReference type="GeneID" id="37025214"/>
<feature type="compositionally biased region" description="Low complexity" evidence="3">
    <location>
        <begin position="399"/>
        <end position="409"/>
    </location>
</feature>
<dbReference type="InterPro" id="IPR040455">
    <property type="entry name" value="Atg6_BARA"/>
</dbReference>
<evidence type="ECO:0000256" key="1">
    <source>
        <dbReference type="ARBA" id="ARBA00005965"/>
    </source>
</evidence>
<gene>
    <name evidence="6" type="ORF">BDZ90DRAFT_133694</name>
</gene>
<dbReference type="Proteomes" id="UP000245884">
    <property type="component" value="Unassembled WGS sequence"/>
</dbReference>
<dbReference type="GO" id="GO:0000045">
    <property type="term" value="P:autophagosome assembly"/>
    <property type="evidence" value="ECO:0007669"/>
    <property type="project" value="TreeGrafter"/>
</dbReference>
<evidence type="ECO:0000256" key="3">
    <source>
        <dbReference type="SAM" id="MobiDB-lite"/>
    </source>
</evidence>
<name>A0A316UVR7_9BASI</name>
<dbReference type="AlphaFoldDB" id="A0A316UVR7"/>
<evidence type="ECO:0000256" key="2">
    <source>
        <dbReference type="SAM" id="Coils"/>
    </source>
</evidence>
<dbReference type="InterPro" id="IPR041691">
    <property type="entry name" value="Atg6/beclin_CC"/>
</dbReference>
<dbReference type="Pfam" id="PF04111">
    <property type="entry name" value="APG6"/>
    <property type="match status" value="1"/>
</dbReference>
<sequence length="504" mass="55285">MTAPATSSLSSAASLTCQRCMQPIRLDDSLTDEALSSSATSNEGFARSHYDVISSLVPKIDEHESNQLSATDSKGQSKSSSTDTDLSEAVARHLTLHASPSLSHRAPNSLSTGMTLHARLFDLVSSYVPQVPTSSSSVAPSAHSLAMGIDHPLCRECADFCIEVMRSLLDIARKERDAFKEWNKHLESEAGFRGEEEVRKMEAEIVELEDLISKATSSLRKSEREREALEAEMRRLDIEEKQLEREEADFWAEHSLTLLEESDREEARATLLRGIQTGEATLARLEATNVFFDAFAIGHEQGSSSGRKRGAAAATGLATINGLRFGRTATASSSSSSSAVDWNEVNAAWGQVALLLETLRVRIGKTREFKGWRIHPKGSTSYLDKVVSIGEDQARSSHADAASSTSSVSHEPHELHHPNSWASLTRVLHLRRFDAAMVGVLDCTAQLYRWTEEDGDGGEDGQAQPPRMVHAINGDRIGDYSVRLVGAFTSEENWSRAMKYLLVK</sequence>
<reference evidence="6 7" key="1">
    <citation type="journal article" date="2018" name="Mol. Biol. Evol.">
        <title>Broad Genomic Sampling Reveals a Smut Pathogenic Ancestry of the Fungal Clade Ustilaginomycotina.</title>
        <authorList>
            <person name="Kijpornyongpan T."/>
            <person name="Mondo S.J."/>
            <person name="Barry K."/>
            <person name="Sandor L."/>
            <person name="Lee J."/>
            <person name="Lipzen A."/>
            <person name="Pangilinan J."/>
            <person name="LaButti K."/>
            <person name="Hainaut M."/>
            <person name="Henrissat B."/>
            <person name="Grigoriev I.V."/>
            <person name="Spatafora J.W."/>
            <person name="Aime M.C."/>
        </authorList>
    </citation>
    <scope>NUCLEOTIDE SEQUENCE [LARGE SCALE GENOMIC DNA]</scope>
    <source>
        <strain evidence="6 7">MCA 5214</strain>
    </source>
</reference>
<proteinExistence type="inferred from homology"/>
<feature type="region of interest" description="Disordered" evidence="3">
    <location>
        <begin position="394"/>
        <end position="416"/>
    </location>
</feature>
<dbReference type="PANTHER" id="PTHR12768:SF4">
    <property type="entry name" value="BECLIN-1"/>
    <property type="match status" value="1"/>
</dbReference>
<dbReference type="Pfam" id="PF17675">
    <property type="entry name" value="APG6_N"/>
    <property type="match status" value="1"/>
</dbReference>
<dbReference type="Gene3D" id="1.10.418.40">
    <property type="entry name" value="Autophagy protein 6/Beclin 1"/>
    <property type="match status" value="1"/>
</dbReference>
<feature type="region of interest" description="Disordered" evidence="3">
    <location>
        <begin position="65"/>
        <end position="86"/>
    </location>
</feature>
<dbReference type="EMBL" id="KZ819664">
    <property type="protein sequence ID" value="PWN28888.1"/>
    <property type="molecule type" value="Genomic_DNA"/>
</dbReference>
<evidence type="ECO:0000259" key="5">
    <source>
        <dbReference type="Pfam" id="PF17675"/>
    </source>
</evidence>